<dbReference type="SUPFAM" id="SSF54928">
    <property type="entry name" value="RNA-binding domain, RBD"/>
    <property type="match status" value="1"/>
</dbReference>
<reference evidence="5 6" key="1">
    <citation type="submission" date="2017-06" db="EMBL/GenBank/DDBJ databases">
        <title>Global population genomics of the pathogenic fungus Cryptococcus neoformans var. grubii.</title>
        <authorList>
            <person name="Cuomo C."/>
            <person name="Litvintseva A."/>
            <person name="Chen Y."/>
            <person name="Young S."/>
            <person name="Zeng Q."/>
            <person name="Chapman S."/>
            <person name="Gujja S."/>
            <person name="Saif S."/>
            <person name="Birren B."/>
        </authorList>
    </citation>
    <scope>NUCLEOTIDE SEQUENCE [LARGE SCALE GENOMIC DNA]</scope>
    <source>
        <strain evidence="5 6">Tu259-1</strain>
    </source>
</reference>
<keyword evidence="3" id="KW-0812">Transmembrane</keyword>
<keyword evidence="3" id="KW-0472">Membrane</keyword>
<dbReference type="InterPro" id="IPR012677">
    <property type="entry name" value="Nucleotide-bd_a/b_plait_sf"/>
</dbReference>
<evidence type="ECO:0000313" key="5">
    <source>
        <dbReference type="EMBL" id="OXG16472.1"/>
    </source>
</evidence>
<accession>A0A854QEW8</accession>
<keyword evidence="3" id="KW-1133">Transmembrane helix</keyword>
<keyword evidence="1 2" id="KW-0694">RNA-binding</keyword>
<dbReference type="Gene3D" id="3.30.70.330">
    <property type="match status" value="1"/>
</dbReference>
<dbReference type="SMART" id="SM00361">
    <property type="entry name" value="RRM_1"/>
    <property type="match status" value="1"/>
</dbReference>
<dbReference type="InterPro" id="IPR003954">
    <property type="entry name" value="RRM_euk-type"/>
</dbReference>
<dbReference type="Pfam" id="PF00076">
    <property type="entry name" value="RRM_1"/>
    <property type="match status" value="1"/>
</dbReference>
<dbReference type="AlphaFoldDB" id="A0A854QEW8"/>
<dbReference type="InterPro" id="IPR048289">
    <property type="entry name" value="RRM2_NsCP33-like"/>
</dbReference>
<dbReference type="PROSITE" id="PS50102">
    <property type="entry name" value="RRM"/>
    <property type="match status" value="1"/>
</dbReference>
<protein>
    <submittedName>
        <fullName evidence="5">Glycine-rich RNA binding protein</fullName>
    </submittedName>
</protein>
<proteinExistence type="predicted"/>
<comment type="caution">
    <text evidence="5">The sequence shown here is derived from an EMBL/GenBank/DDBJ whole genome shotgun (WGS) entry which is preliminary data.</text>
</comment>
<evidence type="ECO:0000256" key="3">
    <source>
        <dbReference type="SAM" id="Phobius"/>
    </source>
</evidence>
<dbReference type="EMBL" id="AMKT01000067">
    <property type="protein sequence ID" value="OXG16472.1"/>
    <property type="molecule type" value="Genomic_DNA"/>
</dbReference>
<evidence type="ECO:0000256" key="2">
    <source>
        <dbReference type="PROSITE-ProRule" id="PRU00176"/>
    </source>
</evidence>
<dbReference type="InterPro" id="IPR035979">
    <property type="entry name" value="RBD_domain_sf"/>
</dbReference>
<evidence type="ECO:0000313" key="6">
    <source>
        <dbReference type="Proteomes" id="UP000199727"/>
    </source>
</evidence>
<dbReference type="CDD" id="cd21608">
    <property type="entry name" value="RRM2_NsCP33_like"/>
    <property type="match status" value="1"/>
</dbReference>
<dbReference type="InterPro" id="IPR052462">
    <property type="entry name" value="SLIRP/GR-RBP-like"/>
</dbReference>
<dbReference type="PANTHER" id="PTHR48027">
    <property type="entry name" value="HETEROGENEOUS NUCLEAR RIBONUCLEOPROTEIN 87F-RELATED"/>
    <property type="match status" value="1"/>
</dbReference>
<feature type="domain" description="RRM" evidence="4">
    <location>
        <begin position="14"/>
        <end position="92"/>
    </location>
</feature>
<evidence type="ECO:0000256" key="1">
    <source>
        <dbReference type="ARBA" id="ARBA00022884"/>
    </source>
</evidence>
<dbReference type="Proteomes" id="UP000199727">
    <property type="component" value="Unassembled WGS sequence"/>
</dbReference>
<dbReference type="SMART" id="SM00360">
    <property type="entry name" value="RRM"/>
    <property type="match status" value="1"/>
</dbReference>
<sequence>MHKHNYGFDSSYLTVILIGNLSWNSTDDTLLQVFSAYGTVTDCIVMKDRETGRSRGFGFVTYGSPQEAEAAIAAMNEQELDGRRVRVNMANSRGSGGGGYGGGYNSGYGGGYQQQGGYQQGGGFNQGYGGGYGGSGYGGGAQGGYGGGYGGQQGGYEQGGKLQFLLDSLREHQTLLFPITSSVSCRKLVLMLFFFSCLLFVSLFSALTSPHRPLHLSTIRLMCILATGLHVAIIVVSCFLICDLSCPAGYNHFYIYLSATQATVVTRASMPNKATEVLPVVTVLRIPGLLSSTLLTWNILQASNRVVTTVVTKPINTIDLLPPFSLLCQ</sequence>
<evidence type="ECO:0000259" key="4">
    <source>
        <dbReference type="PROSITE" id="PS50102"/>
    </source>
</evidence>
<organism evidence="5 6">
    <name type="scientific">Cryptococcus neoformans Tu259-1</name>
    <dbReference type="NCBI Taxonomy" id="1230072"/>
    <lineage>
        <taxon>Eukaryota</taxon>
        <taxon>Fungi</taxon>
        <taxon>Dikarya</taxon>
        <taxon>Basidiomycota</taxon>
        <taxon>Agaricomycotina</taxon>
        <taxon>Tremellomycetes</taxon>
        <taxon>Tremellales</taxon>
        <taxon>Cryptococcaceae</taxon>
        <taxon>Cryptococcus</taxon>
        <taxon>Cryptococcus neoformans species complex</taxon>
    </lineage>
</organism>
<gene>
    <name evidence="5" type="ORF">C361_04841</name>
</gene>
<dbReference type="InterPro" id="IPR000504">
    <property type="entry name" value="RRM_dom"/>
</dbReference>
<dbReference type="GO" id="GO:0003723">
    <property type="term" value="F:RNA binding"/>
    <property type="evidence" value="ECO:0007669"/>
    <property type="project" value="UniProtKB-UniRule"/>
</dbReference>
<dbReference type="OrthoDB" id="439808at2759"/>
<feature type="transmembrane region" description="Helical" evidence="3">
    <location>
        <begin position="219"/>
        <end position="242"/>
    </location>
</feature>
<feature type="transmembrane region" description="Helical" evidence="3">
    <location>
        <begin position="188"/>
        <end position="207"/>
    </location>
</feature>
<name>A0A854QEW8_CRYNE</name>